<evidence type="ECO:0000313" key="3">
    <source>
        <dbReference type="Proteomes" id="UP000758603"/>
    </source>
</evidence>
<gene>
    <name evidence="2" type="ORF">BKA67DRAFT_534366</name>
</gene>
<reference evidence="2" key="1">
    <citation type="journal article" date="2021" name="Nat. Commun.">
        <title>Genetic determinants of endophytism in the Arabidopsis root mycobiome.</title>
        <authorList>
            <person name="Mesny F."/>
            <person name="Miyauchi S."/>
            <person name="Thiergart T."/>
            <person name="Pickel B."/>
            <person name="Atanasova L."/>
            <person name="Karlsson M."/>
            <person name="Huettel B."/>
            <person name="Barry K.W."/>
            <person name="Haridas S."/>
            <person name="Chen C."/>
            <person name="Bauer D."/>
            <person name="Andreopoulos W."/>
            <person name="Pangilinan J."/>
            <person name="LaButti K."/>
            <person name="Riley R."/>
            <person name="Lipzen A."/>
            <person name="Clum A."/>
            <person name="Drula E."/>
            <person name="Henrissat B."/>
            <person name="Kohler A."/>
            <person name="Grigoriev I.V."/>
            <person name="Martin F.M."/>
            <person name="Hacquard S."/>
        </authorList>
    </citation>
    <scope>NUCLEOTIDE SEQUENCE</scope>
    <source>
        <strain evidence="2">MPI-SDFR-AT-0073</strain>
    </source>
</reference>
<dbReference type="GeneID" id="70128747"/>
<feature type="compositionally biased region" description="Basic and acidic residues" evidence="1">
    <location>
        <begin position="349"/>
        <end position="367"/>
    </location>
</feature>
<dbReference type="RefSeq" id="XP_045959706.1">
    <property type="nucleotide sequence ID" value="XM_046099855.1"/>
</dbReference>
<dbReference type="OrthoDB" id="5367448at2759"/>
<sequence>MASAFARTLPSSLSSRTIFVKCSPAPSNFTERRAILKALSTAGGKKALEVFKRLEDSSSFIAVTADPGCAKTLVDESPYKRILHVQDSATAATFATTAWGAAFRTTIADPVNVQPLEEWQGESKTDKPVGGAGLGLNSKIFTIHVFPGNAAYSHKQAISQNPLYGPWPARSGYETFVSAALRRTVPGSHMAAGLRDWDTGNQLSEDLSNSAEEGAETLLGMSTRHKKTFYEERRRKAETRIPDVMTSLAAVAESAKISASRAITTKPKETSDKPAQDLHAIVGVPAREDGHITLQDKDEHGMLESSTSQNLNTHDEASSSRRPSGTDACIWDVGNAPKRGKANASKKSSISDERLSPSKFHELFKDT</sequence>
<proteinExistence type="predicted"/>
<dbReference type="EMBL" id="JAGPXC010000003">
    <property type="protein sequence ID" value="KAH6655441.1"/>
    <property type="molecule type" value="Genomic_DNA"/>
</dbReference>
<evidence type="ECO:0000256" key="1">
    <source>
        <dbReference type="SAM" id="MobiDB-lite"/>
    </source>
</evidence>
<dbReference type="Proteomes" id="UP000758603">
    <property type="component" value="Unassembled WGS sequence"/>
</dbReference>
<feature type="region of interest" description="Disordered" evidence="1">
    <location>
        <begin position="256"/>
        <end position="277"/>
    </location>
</feature>
<protein>
    <submittedName>
        <fullName evidence="2">Uncharacterized protein</fullName>
    </submittedName>
</protein>
<feature type="compositionally biased region" description="Basic and acidic residues" evidence="1">
    <location>
        <begin position="266"/>
        <end position="276"/>
    </location>
</feature>
<evidence type="ECO:0000313" key="2">
    <source>
        <dbReference type="EMBL" id="KAH6655441.1"/>
    </source>
</evidence>
<dbReference type="AlphaFoldDB" id="A0A9P8UNC8"/>
<organism evidence="2 3">
    <name type="scientific">Truncatella angustata</name>
    <dbReference type="NCBI Taxonomy" id="152316"/>
    <lineage>
        <taxon>Eukaryota</taxon>
        <taxon>Fungi</taxon>
        <taxon>Dikarya</taxon>
        <taxon>Ascomycota</taxon>
        <taxon>Pezizomycotina</taxon>
        <taxon>Sordariomycetes</taxon>
        <taxon>Xylariomycetidae</taxon>
        <taxon>Amphisphaeriales</taxon>
        <taxon>Sporocadaceae</taxon>
        <taxon>Truncatella</taxon>
    </lineage>
</organism>
<feature type="region of interest" description="Disordered" evidence="1">
    <location>
        <begin position="298"/>
        <end position="367"/>
    </location>
</feature>
<keyword evidence="3" id="KW-1185">Reference proteome</keyword>
<comment type="caution">
    <text evidence="2">The sequence shown here is derived from an EMBL/GenBank/DDBJ whole genome shotgun (WGS) entry which is preliminary data.</text>
</comment>
<name>A0A9P8UNC8_9PEZI</name>
<accession>A0A9P8UNC8</accession>